<dbReference type="SUPFAM" id="SSF53850">
    <property type="entry name" value="Periplasmic binding protein-like II"/>
    <property type="match status" value="2"/>
</dbReference>
<feature type="transmembrane region" description="Helical" evidence="13">
    <location>
        <begin position="643"/>
        <end position="661"/>
    </location>
</feature>
<dbReference type="FunFam" id="3.40.190.10:FF:000054">
    <property type="entry name" value="Glutamate receptor"/>
    <property type="match status" value="2"/>
</dbReference>
<evidence type="ECO:0000256" key="14">
    <source>
        <dbReference type="SAM" id="SignalP"/>
    </source>
</evidence>
<feature type="transmembrane region" description="Helical" evidence="13">
    <location>
        <begin position="1366"/>
        <end position="1386"/>
    </location>
</feature>
<keyword evidence="18" id="KW-1185">Reference proteome</keyword>
<dbReference type="GO" id="GO:0034220">
    <property type="term" value="P:monoatomic ion transmembrane transport"/>
    <property type="evidence" value="ECO:0007669"/>
    <property type="project" value="UniProtKB-KW"/>
</dbReference>
<dbReference type="Gene3D" id="3.40.190.10">
    <property type="entry name" value="Periplasmic binding protein-like II"/>
    <property type="match status" value="4"/>
</dbReference>
<organism evidence="17 18">
    <name type="scientific">Forsythia ovata</name>
    <dbReference type="NCBI Taxonomy" id="205694"/>
    <lineage>
        <taxon>Eukaryota</taxon>
        <taxon>Viridiplantae</taxon>
        <taxon>Streptophyta</taxon>
        <taxon>Embryophyta</taxon>
        <taxon>Tracheophyta</taxon>
        <taxon>Spermatophyta</taxon>
        <taxon>Magnoliopsida</taxon>
        <taxon>eudicotyledons</taxon>
        <taxon>Gunneridae</taxon>
        <taxon>Pentapetalae</taxon>
        <taxon>asterids</taxon>
        <taxon>lamiids</taxon>
        <taxon>Lamiales</taxon>
        <taxon>Oleaceae</taxon>
        <taxon>Forsythieae</taxon>
        <taxon>Forsythia</taxon>
    </lineage>
</organism>
<feature type="transmembrane region" description="Helical" evidence="13">
    <location>
        <begin position="1605"/>
        <end position="1627"/>
    </location>
</feature>
<dbReference type="InterPro" id="IPR015683">
    <property type="entry name" value="Ionotropic_Glu_rcpt"/>
</dbReference>
<evidence type="ECO:0000313" key="17">
    <source>
        <dbReference type="EMBL" id="KAL2494939.1"/>
    </source>
</evidence>
<accession>A0ABD1S453</accession>
<dbReference type="InterPro" id="IPR001828">
    <property type="entry name" value="ANF_lig-bd_rcpt"/>
</dbReference>
<evidence type="ECO:0000256" key="4">
    <source>
        <dbReference type="ARBA" id="ARBA00022692"/>
    </source>
</evidence>
<comment type="subcellular location">
    <subcellularLocation>
        <location evidence="1">Membrane</location>
        <topology evidence="1">Multi-pass membrane protein</topology>
    </subcellularLocation>
</comment>
<dbReference type="InterPro" id="IPR044440">
    <property type="entry name" value="GABAb_receptor_plant_PBP1"/>
</dbReference>
<dbReference type="Proteomes" id="UP001604277">
    <property type="component" value="Unassembled WGS sequence"/>
</dbReference>
<evidence type="ECO:0000313" key="18">
    <source>
        <dbReference type="Proteomes" id="UP001604277"/>
    </source>
</evidence>
<keyword evidence="10" id="KW-0325">Glycoprotein</keyword>
<keyword evidence="5 14" id="KW-0732">Signal</keyword>
<dbReference type="EMBL" id="JBFOLJ010000011">
    <property type="protein sequence ID" value="KAL2494939.1"/>
    <property type="molecule type" value="Genomic_DNA"/>
</dbReference>
<evidence type="ECO:0000256" key="6">
    <source>
        <dbReference type="ARBA" id="ARBA00022989"/>
    </source>
</evidence>
<keyword evidence="6 13" id="KW-1133">Transmembrane helix</keyword>
<dbReference type="FunFam" id="3.40.50.2300:FF:000188">
    <property type="entry name" value="Glutamate receptor"/>
    <property type="match status" value="2"/>
</dbReference>
<dbReference type="CDD" id="cd19990">
    <property type="entry name" value="PBP1_GABAb_receptor_plant"/>
    <property type="match status" value="2"/>
</dbReference>
<evidence type="ECO:0000256" key="7">
    <source>
        <dbReference type="ARBA" id="ARBA00023065"/>
    </source>
</evidence>
<sequence>MPFQLSSSKAGSKLSSFLSLVLASLLFSICLGLVVEDDPSSTKIGAIIDVDSRVGKEQKTAMIMAVHNFNKNSRNQMLEIYFSNTSKDPVKAVSTAEELIGKKKVQLIVGTRTWEEAALAADVGKRAQVPVLSLAEASSTQLLTQDRWPFLVQMATDSREQINCIADIVNSYHWRKIIVIHEDNSYFANSGLHNTLSEALENVGATIEYDMILPPFSSLSDPEGFVRQEAAKLMTKQSRVFIVLQSSLPLATHLFREAKQIGLMDRDSVWILTDSISDLLDSVDPSFISFTQGAIGIKNYYSESTREFLYFKDQFQKNFRREYPDEDNSDPGIHALKAYDSITAIAEAVKGLGRDNTNHPKLLLNEIQSNNFVGLSGEIRFHGGKLEQKSTFKIVNIVGNRYKELGFWSSKFVFSGSHLEEKGTLVIGVNSMNELPSLVDWPGELDRVPKGWAMPTDAVPMKIGVPEKHYPFTLLEWKSNETSNEMKREGFCIDLFDEVLKVLNKSYTLHYEFVPFNGNYNELVGNVSNKNFDAAVGDVTILADRSRSVEFTQPFMESGLSMLVPVKKPQMAWIFVKPFTKNMWMVTFAILFYTMFVVWFIEHQSNPEFKGPLTNQLGTAMWFTFSSLFFAHKEKINSNYTKLVVVVWLFVVLVLSSSYQANLTSMLTVTRLEPSVTRLDWIKNNNKSVGCDSASFVEDYLRDVLNLENIKTISNRDRYPEEFKSGNISAAFLEGPHQKVFLNDHCKDYTVTGPTYSFGGIGFVFQKSSPIARDVSEAILTLMESGTIEDLKKKWFGSPETCSNSDDDSEAEILSLKIVEADPSSTNIGAIIDVDSRVGKEQKTAMIMAVHNFNNNSRNQTLEIYFSNTSKDPVKAVSTAEELIGKKQVRLLVGTRTWEEVALAAYVGERAQVPILSLAAASSTQLLTQNRWPFLVQMATDSREQINCIAAIVNSYHWRKIIVIHEDSSYFVNSGLLTTLSERLENVGAAIEYDLILPPFSSLSDPEGFVRQETAKLISKQSRVFIVLQSSLPLATHLFREAKQIGLMGRDSVWILTDSISDLLDSVDSSFISFMQGAIGIKNDYSESTRQFLDFKDQFRKNFRLEYPDEDNSEPGIHALKAYDSITAIAEAVKELGRDNTSNPRLLVNEIQSNNFIGLSGEIRFHGGKLEQKSTFKIVNIVGKRYKELGIWSSKFGFSGSHVDEKGSGVISVDNMNDLSSLVNWPGELDRVPKGWAMPTDAVPMKIGVPGNNSFPMFVKVEWDKKTNQKTYDGFCIDLFDEVLKVLEKSYTLHYEFVPFNGSYSELVGNVSNKNFDAAVGDLTILASRSRSVEFTQPFMQSGLSMLVPVKKEPQMAWIFMKPFTANMWIVTFAILFYTMFVVWFMEHQSNPEFKGPWKDQLGTALWFTFSSLFFAHREKINGNYTKLVVALWLFVVFVFTSSYQASLTSMLTVPRLEPSVNGLDWIRNTNATVGCDGDSFVEDYLRDVIKLQNIKTISRQDLYPEEFKSGKISAAFLELPYQRVFLKEYCKEYIVTGPTYSFGGLGFVFQKSSPIARDVSEAILTLMENGKLRRLKEKWFGSPDSCSNPDAGSETESLSLKSFWGLYLVSAAISTLCFLIFVLQLLKNKLKNSEEGANNLAQIVEGVPNTMIRLGQFLHGGRPKSLRRRRTFTWSKDADKWNSSKFEFLSPADPSHNFRASSLQMLGIP</sequence>
<dbReference type="SMART" id="SM00079">
    <property type="entry name" value="PBPe"/>
    <property type="match status" value="2"/>
</dbReference>
<evidence type="ECO:0000256" key="2">
    <source>
        <dbReference type="ARBA" id="ARBA00008685"/>
    </source>
</evidence>
<dbReference type="Pfam" id="PF10613">
    <property type="entry name" value="Lig_chan-Glu_bd"/>
    <property type="match status" value="1"/>
</dbReference>
<dbReference type="Pfam" id="PF01094">
    <property type="entry name" value="ANF_receptor"/>
    <property type="match status" value="2"/>
</dbReference>
<comment type="similarity">
    <text evidence="2">Belongs to the glutamate-gated ion channel (TC 1.A.10.1) family.</text>
</comment>
<dbReference type="SUPFAM" id="SSF53822">
    <property type="entry name" value="Periplasmic binding protein-like I"/>
    <property type="match status" value="2"/>
</dbReference>
<dbReference type="InterPro" id="IPR001320">
    <property type="entry name" value="Iontro_rcpt_C"/>
</dbReference>
<evidence type="ECO:0000256" key="9">
    <source>
        <dbReference type="ARBA" id="ARBA00023170"/>
    </source>
</evidence>
<proteinExistence type="inferred from homology"/>
<dbReference type="PANTHER" id="PTHR18966">
    <property type="entry name" value="IONOTROPIC GLUTAMATE RECEPTOR"/>
    <property type="match status" value="1"/>
</dbReference>
<feature type="transmembrane region" description="Helical" evidence="13">
    <location>
        <begin position="583"/>
        <end position="601"/>
    </location>
</feature>
<feature type="transmembrane region" description="Helical" evidence="13">
    <location>
        <begin position="1428"/>
        <end position="1446"/>
    </location>
</feature>
<comment type="caution">
    <text evidence="17">The sequence shown here is derived from an EMBL/GenBank/DDBJ whole genome shotgun (WGS) entry which is preliminary data.</text>
</comment>
<dbReference type="CDD" id="cd13686">
    <property type="entry name" value="GluR_Plant"/>
    <property type="match status" value="2"/>
</dbReference>
<dbReference type="Pfam" id="PF00497">
    <property type="entry name" value="SBP_bac_3"/>
    <property type="match status" value="1"/>
</dbReference>
<protein>
    <submittedName>
        <fullName evidence="17">Glutamate receptor 2.7</fullName>
    </submittedName>
</protein>
<dbReference type="FunFam" id="1.10.287.70:FF:000172">
    <property type="entry name" value="Glutamate receptor"/>
    <property type="match status" value="1"/>
</dbReference>
<dbReference type="InterPro" id="IPR001638">
    <property type="entry name" value="Solute-binding_3/MltF_N"/>
</dbReference>
<evidence type="ECO:0000259" key="15">
    <source>
        <dbReference type="SMART" id="SM00062"/>
    </source>
</evidence>
<evidence type="ECO:0000256" key="5">
    <source>
        <dbReference type="ARBA" id="ARBA00022729"/>
    </source>
</evidence>
<evidence type="ECO:0000256" key="3">
    <source>
        <dbReference type="ARBA" id="ARBA00022448"/>
    </source>
</evidence>
<evidence type="ECO:0000259" key="16">
    <source>
        <dbReference type="SMART" id="SM00079"/>
    </source>
</evidence>
<keyword evidence="9 17" id="KW-0675">Receptor</keyword>
<keyword evidence="12" id="KW-0407">Ion channel</keyword>
<keyword evidence="8 13" id="KW-0472">Membrane</keyword>
<keyword evidence="4 13" id="KW-0812">Transmembrane</keyword>
<reference evidence="18" key="1">
    <citation type="submission" date="2024-07" db="EMBL/GenBank/DDBJ databases">
        <title>Two chromosome-level genome assemblies of Korean endemic species Abeliophyllum distichum and Forsythia ovata (Oleaceae).</title>
        <authorList>
            <person name="Jang H."/>
        </authorList>
    </citation>
    <scope>NUCLEOTIDE SEQUENCE [LARGE SCALE GENOMIC DNA]</scope>
</reference>
<feature type="chain" id="PRO_5044874242" evidence="14">
    <location>
        <begin position="33"/>
        <end position="1710"/>
    </location>
</feature>
<dbReference type="InterPro" id="IPR028082">
    <property type="entry name" value="Peripla_BP_I"/>
</dbReference>
<feature type="domain" description="Solute-binding protein family 3/N-terminal" evidence="15">
    <location>
        <begin position="1244"/>
        <end position="1584"/>
    </location>
</feature>
<dbReference type="InterPro" id="IPR019594">
    <property type="entry name" value="Glu/Gly-bd"/>
</dbReference>
<dbReference type="FunFam" id="1.10.287.70:FF:000037">
    <property type="entry name" value="Glutamate receptor"/>
    <property type="match status" value="1"/>
</dbReference>
<feature type="domain" description="Solute-binding protein family 3/N-terminal" evidence="15">
    <location>
        <begin position="460"/>
        <end position="799"/>
    </location>
</feature>
<evidence type="ECO:0000256" key="11">
    <source>
        <dbReference type="ARBA" id="ARBA00023286"/>
    </source>
</evidence>
<dbReference type="Pfam" id="PF00060">
    <property type="entry name" value="Lig_chan"/>
    <property type="match status" value="2"/>
</dbReference>
<feature type="signal peptide" evidence="14">
    <location>
        <begin position="1"/>
        <end position="32"/>
    </location>
</feature>
<dbReference type="Gene3D" id="1.10.287.70">
    <property type="match status" value="2"/>
</dbReference>
<evidence type="ECO:0000256" key="12">
    <source>
        <dbReference type="ARBA" id="ARBA00023303"/>
    </source>
</evidence>
<keyword evidence="3" id="KW-0813">Transport</keyword>
<evidence type="ECO:0000256" key="1">
    <source>
        <dbReference type="ARBA" id="ARBA00004141"/>
    </source>
</evidence>
<feature type="domain" description="Ionotropic glutamate receptor C-terminal" evidence="16">
    <location>
        <begin position="1246"/>
        <end position="1583"/>
    </location>
</feature>
<evidence type="ECO:0000256" key="10">
    <source>
        <dbReference type="ARBA" id="ARBA00023180"/>
    </source>
</evidence>
<gene>
    <name evidence="17" type="ORF">Fot_38696</name>
</gene>
<keyword evidence="7" id="KW-0406">Ion transport</keyword>
<feature type="domain" description="Ionotropic glutamate receptor C-terminal" evidence="16">
    <location>
        <begin position="462"/>
        <end position="798"/>
    </location>
</feature>
<evidence type="ECO:0000256" key="8">
    <source>
        <dbReference type="ARBA" id="ARBA00023136"/>
    </source>
</evidence>
<evidence type="ECO:0000256" key="13">
    <source>
        <dbReference type="SAM" id="Phobius"/>
    </source>
</evidence>
<name>A0ABD1S453_9LAMI</name>
<dbReference type="GO" id="GO:0016020">
    <property type="term" value="C:membrane"/>
    <property type="evidence" value="ECO:0007669"/>
    <property type="project" value="UniProtKB-SubCell"/>
</dbReference>
<dbReference type="Gene3D" id="3.40.50.2300">
    <property type="match status" value="4"/>
</dbReference>
<dbReference type="SMART" id="SM00062">
    <property type="entry name" value="PBPb"/>
    <property type="match status" value="2"/>
</dbReference>
<keyword evidence="11" id="KW-1071">Ligand-gated ion channel</keyword>